<keyword evidence="5" id="KW-1185">Reference proteome</keyword>
<dbReference type="InterPro" id="IPR021823">
    <property type="entry name" value="DUF3408"/>
</dbReference>
<dbReference type="STRING" id="1236517.ADJ77_00990"/>
<evidence type="ECO:0000313" key="4">
    <source>
        <dbReference type="Proteomes" id="UP000060345"/>
    </source>
</evidence>
<dbReference type="Proteomes" id="UP000060345">
    <property type="component" value="Chromosome 1"/>
</dbReference>
<gene>
    <name evidence="2" type="ORF">ADJ77_00990</name>
    <name evidence="3" type="ORF">J5A51_08140</name>
</gene>
<dbReference type="KEGG" id="pfus:ADJ77_00990"/>
<dbReference type="AlphaFoldDB" id="A0A0K1NHW8"/>
<sequence>MKKMKASREEIDQSIKEAFNMNRQESNERTERKSLTYYLGDTEDEVEEQPQAKAPSKETDCREVIASEPSEPTLQTENATIQRRISAKMRRGTLEAYKQAFLVPSKLNDRKAVYLSKATQERADFIVRRLGDRGSNLSSFVENIVRIHLEEYGEDIEKWRKL</sequence>
<evidence type="ECO:0000313" key="5">
    <source>
        <dbReference type="Proteomes" id="UP000682005"/>
    </source>
</evidence>
<dbReference type="Pfam" id="PF11888">
    <property type="entry name" value="DUF3408"/>
    <property type="match status" value="1"/>
</dbReference>
<accession>A0A0K1NHW8</accession>
<name>A0A0K1NHW8_9BACT</name>
<feature type="compositionally biased region" description="Basic and acidic residues" evidence="1">
    <location>
        <begin position="55"/>
        <end position="65"/>
    </location>
</feature>
<feature type="compositionally biased region" description="Basic and acidic residues" evidence="1">
    <location>
        <begin position="25"/>
        <end position="34"/>
    </location>
</feature>
<dbReference type="Proteomes" id="UP000682005">
    <property type="component" value="Chromosome 1"/>
</dbReference>
<dbReference type="OrthoDB" id="1096132at2"/>
<dbReference type="RefSeq" id="WP_025078053.1">
    <property type="nucleotide sequence ID" value="NZ_BAKO01000007.1"/>
</dbReference>
<evidence type="ECO:0000313" key="2">
    <source>
        <dbReference type="EMBL" id="AKU68473.1"/>
    </source>
</evidence>
<reference evidence="3 5" key="2">
    <citation type="submission" date="2021-03" db="EMBL/GenBank/DDBJ databases">
        <title>Human Oral Microbial Genomes.</title>
        <authorList>
            <person name="Johnston C.D."/>
            <person name="Chen T."/>
            <person name="Dewhirst F.E."/>
        </authorList>
    </citation>
    <scope>NUCLEOTIDE SEQUENCE [LARGE SCALE GENOMIC DNA]</scope>
    <source>
        <strain evidence="3 5">W1435</strain>
    </source>
</reference>
<evidence type="ECO:0000256" key="1">
    <source>
        <dbReference type="SAM" id="MobiDB-lite"/>
    </source>
</evidence>
<organism evidence="2 4">
    <name type="scientific">Prevotella fusca JCM 17724</name>
    <dbReference type="NCBI Taxonomy" id="1236517"/>
    <lineage>
        <taxon>Bacteria</taxon>
        <taxon>Pseudomonadati</taxon>
        <taxon>Bacteroidota</taxon>
        <taxon>Bacteroidia</taxon>
        <taxon>Bacteroidales</taxon>
        <taxon>Prevotellaceae</taxon>
        <taxon>Prevotella</taxon>
    </lineage>
</organism>
<proteinExistence type="predicted"/>
<dbReference type="EMBL" id="CP072370">
    <property type="protein sequence ID" value="QUB87422.1"/>
    <property type="molecule type" value="Genomic_DNA"/>
</dbReference>
<reference evidence="2 4" key="1">
    <citation type="submission" date="2015-07" db="EMBL/GenBank/DDBJ databases">
        <authorList>
            <person name="Noorani M."/>
        </authorList>
    </citation>
    <scope>NUCLEOTIDE SEQUENCE [LARGE SCALE GENOMIC DNA]</scope>
    <source>
        <strain evidence="2 4">W1435</strain>
    </source>
</reference>
<dbReference type="EMBL" id="CP012074">
    <property type="protein sequence ID" value="AKU68473.1"/>
    <property type="molecule type" value="Genomic_DNA"/>
</dbReference>
<protein>
    <submittedName>
        <fullName evidence="3">DUF3408 domain-containing protein</fullName>
    </submittedName>
</protein>
<evidence type="ECO:0000313" key="3">
    <source>
        <dbReference type="EMBL" id="QUB87422.1"/>
    </source>
</evidence>
<feature type="region of interest" description="Disordered" evidence="1">
    <location>
        <begin position="15"/>
        <end position="78"/>
    </location>
</feature>